<keyword evidence="3 7" id="KW-0812">Transmembrane</keyword>
<feature type="non-terminal residue" evidence="8">
    <location>
        <position position="1"/>
    </location>
</feature>
<evidence type="ECO:0000256" key="5">
    <source>
        <dbReference type="ARBA" id="ARBA00023136"/>
    </source>
</evidence>
<evidence type="ECO:0000313" key="8">
    <source>
        <dbReference type="EMBL" id="RAG85210.1"/>
    </source>
</evidence>
<keyword evidence="2" id="KW-1003">Cell membrane</keyword>
<sequence>AVQAVLLLMVVPLLLALGAPVSLLVQAAPVRLQVALEGALSGRFSRVLMFPLVSTVLLIVPPWLFYFTSWYARSLTDPAWNTAFHLAFVAAGLAYFWPRLQIDPVPRHYHPLLGVVITVAEVIFDAALGCVLVFGGHLLAAHYWHTLNRPWGWAPAQDQKWGGAVLWGLGDIAGVPFMAALIARVLKEERARTKAVDEQLDREELAAASIGPAPREEDRTPSPQLPDPARPWWETDPRLAHRYGHGPGQDT</sequence>
<keyword evidence="5 7" id="KW-0472">Membrane</keyword>
<reference evidence="8 9" key="1">
    <citation type="submission" date="2018-06" db="EMBL/GenBank/DDBJ databases">
        <title>Streptacidiphilus pinicola sp. nov., isolated from pine grove soil.</title>
        <authorList>
            <person name="Roh S.G."/>
            <person name="Park S."/>
            <person name="Kim M.-K."/>
            <person name="Yun B.-R."/>
            <person name="Park J."/>
            <person name="Kim M.J."/>
            <person name="Kim Y.S."/>
            <person name="Kim S.B."/>
        </authorList>
    </citation>
    <scope>NUCLEOTIDE SEQUENCE [LARGE SCALE GENOMIC DNA]</scope>
    <source>
        <strain evidence="8 9">MMS16-CNU450</strain>
    </source>
</reference>
<keyword evidence="9" id="KW-1185">Reference proteome</keyword>
<feature type="transmembrane region" description="Helical" evidence="7">
    <location>
        <begin position="112"/>
        <end position="144"/>
    </location>
</feature>
<proteinExistence type="predicted"/>
<organism evidence="8 9">
    <name type="scientific">Streptacidiphilus pinicola</name>
    <dbReference type="NCBI Taxonomy" id="2219663"/>
    <lineage>
        <taxon>Bacteria</taxon>
        <taxon>Bacillati</taxon>
        <taxon>Actinomycetota</taxon>
        <taxon>Actinomycetes</taxon>
        <taxon>Kitasatosporales</taxon>
        <taxon>Streptomycetaceae</taxon>
        <taxon>Streptacidiphilus</taxon>
    </lineage>
</organism>
<evidence type="ECO:0000256" key="3">
    <source>
        <dbReference type="ARBA" id="ARBA00022692"/>
    </source>
</evidence>
<dbReference type="EMBL" id="QKYN01000047">
    <property type="protein sequence ID" value="RAG85210.1"/>
    <property type="molecule type" value="Genomic_DNA"/>
</dbReference>
<feature type="transmembrane region" description="Helical" evidence="7">
    <location>
        <begin position="47"/>
        <end position="67"/>
    </location>
</feature>
<dbReference type="AlphaFoldDB" id="A0A2X0KEB4"/>
<comment type="caution">
    <text evidence="8">The sequence shown here is derived from an EMBL/GenBank/DDBJ whole genome shotgun (WGS) entry which is preliminary data.</text>
</comment>
<dbReference type="GO" id="GO:0005886">
    <property type="term" value="C:plasma membrane"/>
    <property type="evidence" value="ECO:0007669"/>
    <property type="project" value="UniProtKB-SubCell"/>
</dbReference>
<evidence type="ECO:0000313" key="9">
    <source>
        <dbReference type="Proteomes" id="UP000248889"/>
    </source>
</evidence>
<keyword evidence="4 7" id="KW-1133">Transmembrane helix</keyword>
<protein>
    <submittedName>
        <fullName evidence="8">Cytochrome c oxidase assembly protein</fullName>
    </submittedName>
</protein>
<dbReference type="Pfam" id="PF09678">
    <property type="entry name" value="Caa3_CtaG"/>
    <property type="match status" value="1"/>
</dbReference>
<comment type="subcellular location">
    <subcellularLocation>
        <location evidence="1">Cell membrane</location>
        <topology evidence="1">Multi-pass membrane protein</topology>
    </subcellularLocation>
</comment>
<feature type="region of interest" description="Disordered" evidence="6">
    <location>
        <begin position="202"/>
        <end position="251"/>
    </location>
</feature>
<gene>
    <name evidence="8" type="ORF">DN069_13015</name>
</gene>
<dbReference type="Proteomes" id="UP000248889">
    <property type="component" value="Unassembled WGS sequence"/>
</dbReference>
<evidence type="ECO:0000256" key="6">
    <source>
        <dbReference type="SAM" id="MobiDB-lite"/>
    </source>
</evidence>
<evidence type="ECO:0000256" key="7">
    <source>
        <dbReference type="SAM" id="Phobius"/>
    </source>
</evidence>
<evidence type="ECO:0000256" key="4">
    <source>
        <dbReference type="ARBA" id="ARBA00022989"/>
    </source>
</evidence>
<feature type="transmembrane region" description="Helical" evidence="7">
    <location>
        <begin position="79"/>
        <end position="100"/>
    </location>
</feature>
<accession>A0A2X0KEB4</accession>
<name>A0A2X0KEB4_9ACTN</name>
<feature type="transmembrane region" description="Helical" evidence="7">
    <location>
        <begin position="6"/>
        <end position="26"/>
    </location>
</feature>
<evidence type="ECO:0000256" key="2">
    <source>
        <dbReference type="ARBA" id="ARBA00022475"/>
    </source>
</evidence>
<dbReference type="RefSeq" id="WP_111501109.1">
    <property type="nucleotide sequence ID" value="NZ_QKYN01000047.1"/>
</dbReference>
<dbReference type="InterPro" id="IPR019108">
    <property type="entry name" value="Caa3_assmbl_CtaG-rel"/>
</dbReference>
<evidence type="ECO:0000256" key="1">
    <source>
        <dbReference type="ARBA" id="ARBA00004651"/>
    </source>
</evidence>
<feature type="transmembrane region" description="Helical" evidence="7">
    <location>
        <begin position="164"/>
        <end position="186"/>
    </location>
</feature>